<accession>A0A842IT33</accession>
<organism evidence="1 2">
    <name type="scientific">Winogradskyella flava</name>
    <dbReference type="NCBI Taxonomy" id="1884876"/>
    <lineage>
        <taxon>Bacteria</taxon>
        <taxon>Pseudomonadati</taxon>
        <taxon>Bacteroidota</taxon>
        <taxon>Flavobacteriia</taxon>
        <taxon>Flavobacteriales</taxon>
        <taxon>Flavobacteriaceae</taxon>
        <taxon>Winogradskyella</taxon>
    </lineage>
</organism>
<keyword evidence="2" id="KW-1185">Reference proteome</keyword>
<reference evidence="1" key="1">
    <citation type="submission" date="2020-08" db="EMBL/GenBank/DDBJ databases">
        <title>Winogradskyella ouciana sp. nov., isolated from the hadal seawater of the Mariana Trench.</title>
        <authorList>
            <person name="He X."/>
        </authorList>
    </citation>
    <scope>NUCLEOTIDE SEQUENCE [LARGE SCALE GENOMIC DNA]</scope>
    <source>
        <strain evidence="1">KCTC 52348</strain>
    </source>
</reference>
<evidence type="ECO:0000313" key="1">
    <source>
        <dbReference type="EMBL" id="MBC2845309.1"/>
    </source>
</evidence>
<evidence type="ECO:0000313" key="2">
    <source>
        <dbReference type="Proteomes" id="UP000533900"/>
    </source>
</evidence>
<comment type="caution">
    <text evidence="1">The sequence shown here is derived from an EMBL/GenBank/DDBJ whole genome shotgun (WGS) entry which is preliminary data.</text>
</comment>
<dbReference type="Proteomes" id="UP000533900">
    <property type="component" value="Unassembled WGS sequence"/>
</dbReference>
<dbReference type="EMBL" id="JACLCP010000002">
    <property type="protein sequence ID" value="MBC2845309.1"/>
    <property type="molecule type" value="Genomic_DNA"/>
</dbReference>
<dbReference type="AlphaFoldDB" id="A0A842IT33"/>
<proteinExistence type="predicted"/>
<protein>
    <submittedName>
        <fullName evidence="1">Uncharacterized protein</fullName>
    </submittedName>
</protein>
<gene>
    <name evidence="1" type="ORF">H7F21_09420</name>
</gene>
<name>A0A842IT33_9FLAO</name>
<sequence>MSIDNTELASQIIKQTKSDVGVVHFFNHIAVMEFEEGKHIDLTSSRPILNSIIDYFGDTKPFGLIANRVNSYSVSVLEIKDFRQELPNLSAYGIICYNQAGKMNAKIESSICEWSDICFDNLYDGLDTVYNRVKKRLQISSN</sequence>
<dbReference type="RefSeq" id="WP_185789013.1">
    <property type="nucleotide sequence ID" value="NZ_JACLCP010000002.1"/>
</dbReference>